<dbReference type="PANTHER" id="PTHR11439">
    <property type="entry name" value="GAG-POL-RELATED RETROTRANSPOSON"/>
    <property type="match status" value="1"/>
</dbReference>
<gene>
    <name evidence="2" type="ORF">PR048_026962</name>
</gene>
<dbReference type="InterPro" id="IPR013103">
    <property type="entry name" value="RVT_2"/>
</dbReference>
<feature type="domain" description="Reverse transcriptase Ty1/copia-type" evidence="1">
    <location>
        <begin position="3"/>
        <end position="171"/>
    </location>
</feature>
<dbReference type="Proteomes" id="UP001159363">
    <property type="component" value="Chromosome 10"/>
</dbReference>
<organism evidence="2 3">
    <name type="scientific">Dryococelus australis</name>
    <dbReference type="NCBI Taxonomy" id="614101"/>
    <lineage>
        <taxon>Eukaryota</taxon>
        <taxon>Metazoa</taxon>
        <taxon>Ecdysozoa</taxon>
        <taxon>Arthropoda</taxon>
        <taxon>Hexapoda</taxon>
        <taxon>Insecta</taxon>
        <taxon>Pterygota</taxon>
        <taxon>Neoptera</taxon>
        <taxon>Polyneoptera</taxon>
        <taxon>Phasmatodea</taxon>
        <taxon>Verophasmatodea</taxon>
        <taxon>Anareolatae</taxon>
        <taxon>Phasmatidae</taxon>
        <taxon>Eurycanthinae</taxon>
        <taxon>Dryococelus</taxon>
    </lineage>
</organism>
<name>A0ABQ9GMT8_9NEOP</name>
<sequence length="296" mass="33578">MSLVVQKGLCLSHIDVTAAYQNSPLIALVYMLQPWYWEGDGEDLVCLLKRSIYRLHQAGKYWYEYLLGILKKLGLKQCLSEPCVFVREMVDRGIYVDNLVLVGNDQEISKFTTHLDSEIKIKDMGEVSHLLGLEICRHSSVKITICQTIYIFKMLQEFNMMEEKVSSTPCMPGDTLDDQVGDSSFDQDIYSKAIGCLLYIATCTRPDIRFAVGKLSKFCNDPSQGNWKNSKRVMRYLKYTSDLKLTYSGLEIGVEVLCYADWANDKNDGKSIEGYVVIMGGGTVCWKSKKQQLVAT</sequence>
<evidence type="ECO:0000313" key="3">
    <source>
        <dbReference type="Proteomes" id="UP001159363"/>
    </source>
</evidence>
<keyword evidence="3" id="KW-1185">Reference proteome</keyword>
<proteinExistence type="predicted"/>
<evidence type="ECO:0000259" key="1">
    <source>
        <dbReference type="Pfam" id="PF07727"/>
    </source>
</evidence>
<protein>
    <recommendedName>
        <fullName evidence="1">Reverse transcriptase Ty1/copia-type domain-containing protein</fullName>
    </recommendedName>
</protein>
<dbReference type="EMBL" id="JARBHB010000011">
    <property type="protein sequence ID" value="KAJ8873328.1"/>
    <property type="molecule type" value="Genomic_DNA"/>
</dbReference>
<dbReference type="PANTHER" id="PTHR11439:SF440">
    <property type="entry name" value="INTEGRASE CATALYTIC DOMAIN-CONTAINING PROTEIN"/>
    <property type="match status" value="1"/>
</dbReference>
<accession>A0ABQ9GMT8</accession>
<evidence type="ECO:0000313" key="2">
    <source>
        <dbReference type="EMBL" id="KAJ8873328.1"/>
    </source>
</evidence>
<reference evidence="2 3" key="1">
    <citation type="submission" date="2023-02" db="EMBL/GenBank/DDBJ databases">
        <title>LHISI_Scaffold_Assembly.</title>
        <authorList>
            <person name="Stuart O.P."/>
            <person name="Cleave R."/>
            <person name="Magrath M.J.L."/>
            <person name="Mikheyev A.S."/>
        </authorList>
    </citation>
    <scope>NUCLEOTIDE SEQUENCE [LARGE SCALE GENOMIC DNA]</scope>
    <source>
        <strain evidence="2">Daus_M_001</strain>
        <tissue evidence="2">Leg muscle</tissue>
    </source>
</reference>
<dbReference type="Pfam" id="PF07727">
    <property type="entry name" value="RVT_2"/>
    <property type="match status" value="1"/>
</dbReference>
<comment type="caution">
    <text evidence="2">The sequence shown here is derived from an EMBL/GenBank/DDBJ whole genome shotgun (WGS) entry which is preliminary data.</text>
</comment>